<accession>A0A0W0W0E4</accession>
<dbReference type="NCBIfam" id="NF038011">
    <property type="entry name" value="PelF"/>
    <property type="match status" value="1"/>
</dbReference>
<dbReference type="EMBL" id="LNYL01000042">
    <property type="protein sequence ID" value="KTD25904.1"/>
    <property type="molecule type" value="Genomic_DNA"/>
</dbReference>
<dbReference type="AlphaFoldDB" id="A0A0W0W0E4"/>
<dbReference type="InterPro" id="IPR001296">
    <property type="entry name" value="Glyco_trans_1"/>
</dbReference>
<dbReference type="OrthoDB" id="9772485at2"/>
<protein>
    <submittedName>
        <fullName evidence="3">CapM protein, capsular polysaccharide biosynthesis</fullName>
    </submittedName>
</protein>
<dbReference type="SUPFAM" id="SSF53756">
    <property type="entry name" value="UDP-Glycosyltransferase/glycogen phosphorylase"/>
    <property type="match status" value="1"/>
</dbReference>
<dbReference type="Pfam" id="PF00534">
    <property type="entry name" value="Glycos_transf_1"/>
    <property type="match status" value="1"/>
</dbReference>
<evidence type="ECO:0000313" key="3">
    <source>
        <dbReference type="EMBL" id="KTD25904.1"/>
    </source>
</evidence>
<dbReference type="STRING" id="466.Lmac_1675"/>
<dbReference type="GO" id="GO:0016757">
    <property type="term" value="F:glycosyltransferase activity"/>
    <property type="evidence" value="ECO:0007669"/>
    <property type="project" value="InterPro"/>
</dbReference>
<dbReference type="InterPro" id="IPR022622">
    <property type="entry name" value="DUF3492"/>
</dbReference>
<dbReference type="PANTHER" id="PTHR12526">
    <property type="entry name" value="GLYCOSYLTRANSFERASE"/>
    <property type="match status" value="1"/>
</dbReference>
<gene>
    <name evidence="3" type="primary">capM2</name>
    <name evidence="3" type="ORF">Lmac_1675</name>
</gene>
<reference evidence="3 4" key="1">
    <citation type="submission" date="2015-11" db="EMBL/GenBank/DDBJ databases">
        <title>Genomic analysis of 38 Legionella species identifies large and diverse effector repertoires.</title>
        <authorList>
            <person name="Burstein D."/>
            <person name="Amaro F."/>
            <person name="Zusman T."/>
            <person name="Lifshitz Z."/>
            <person name="Cohen O."/>
            <person name="Gilbert J.A."/>
            <person name="Pupko T."/>
            <person name="Shuman H.A."/>
            <person name="Segal G."/>
        </authorList>
    </citation>
    <scope>NUCLEOTIDE SEQUENCE [LARGE SCALE GENOMIC DNA]</scope>
    <source>
        <strain evidence="3 4">PX-1-G2-E2</strain>
    </source>
</reference>
<comment type="caution">
    <text evidence="3">The sequence shown here is derived from an EMBL/GenBank/DDBJ whole genome shotgun (WGS) entry which is preliminary data.</text>
</comment>
<evidence type="ECO:0000259" key="1">
    <source>
        <dbReference type="Pfam" id="PF00534"/>
    </source>
</evidence>
<dbReference type="PANTHER" id="PTHR12526:SF608">
    <property type="entry name" value="PELF"/>
    <property type="match status" value="1"/>
</dbReference>
<proteinExistence type="predicted"/>
<keyword evidence="4" id="KW-1185">Reference proteome</keyword>
<dbReference type="Pfam" id="PF11997">
    <property type="entry name" value="DUF3492"/>
    <property type="match status" value="1"/>
</dbReference>
<organism evidence="3 4">
    <name type="scientific">Legionella maceachernii</name>
    <dbReference type="NCBI Taxonomy" id="466"/>
    <lineage>
        <taxon>Bacteria</taxon>
        <taxon>Pseudomonadati</taxon>
        <taxon>Pseudomonadota</taxon>
        <taxon>Gammaproteobacteria</taxon>
        <taxon>Legionellales</taxon>
        <taxon>Legionellaceae</taxon>
        <taxon>Legionella</taxon>
    </lineage>
</organism>
<evidence type="ECO:0000313" key="4">
    <source>
        <dbReference type="Proteomes" id="UP000054908"/>
    </source>
</evidence>
<dbReference type="GO" id="GO:1901135">
    <property type="term" value="P:carbohydrate derivative metabolic process"/>
    <property type="evidence" value="ECO:0007669"/>
    <property type="project" value="UniProtKB-ARBA"/>
</dbReference>
<dbReference type="RefSeq" id="WP_058452435.1">
    <property type="nucleotide sequence ID" value="NZ_CAAAIB010000004.1"/>
</dbReference>
<name>A0A0W0W0E4_9GAMM</name>
<dbReference type="Proteomes" id="UP000054908">
    <property type="component" value="Unassembled WGS sequence"/>
</dbReference>
<feature type="domain" description="Glycosyl transferase family 1" evidence="1">
    <location>
        <begin position="310"/>
        <end position="480"/>
    </location>
</feature>
<dbReference type="InterPro" id="IPR047691">
    <property type="entry name" value="PelF-like"/>
</dbReference>
<feature type="domain" description="DUF3492" evidence="2">
    <location>
        <begin position="14"/>
        <end position="289"/>
    </location>
</feature>
<dbReference type="PATRIC" id="fig|466.6.peg.1764"/>
<evidence type="ECO:0000259" key="2">
    <source>
        <dbReference type="Pfam" id="PF11997"/>
    </source>
</evidence>
<sequence>MITYLSEKQAKEVDIALLLESSYPFILGGVSTWVHQIIENFPQYTFALIFLGGSPENYKEGIRYNIPKNVTHFQVHYLFDEDEPPPPKKSLIGNEEGFLFIKQMHDLFKCPTAENLNQIADISEIMNDPAGVDYEQFLYSKLSWDFIKDEYTKQCEDSSFIDYFWTVKNIHKPLWKLTHILTNFPKVKVVHTISTGYAGLLGFFIHRHFNYPLILTEHGIYTKERKIDIFLSQIFRDDPDRTLTETSYLRNLWDRYFKTLAQLTYHVADPVISLFSHAHHIQVEEGADPKKALIIPNGINIDRFKKLRRPLEEKFPVICFVGRIVPMKDVKGFIRAVPNLHNIMPELKVWIIGSTDQDPQYAQECLELVENTLLQDIIEFFPHQKMEDILPKIKILVLPAIRESMPFVLLESFAAGVPVVATDVGACKEMIMGINEEDAALGPAGKIVRVSDAKDLEAAILEVLSDPELWNQMSQSAIKRAEKYYDEKIMIAKYQQIYESTMNKG</sequence>
<dbReference type="Gene3D" id="3.40.50.2000">
    <property type="entry name" value="Glycogen Phosphorylase B"/>
    <property type="match status" value="2"/>
</dbReference>